<keyword evidence="1" id="KW-1133">Transmembrane helix</keyword>
<feature type="transmembrane region" description="Helical" evidence="1">
    <location>
        <begin position="165"/>
        <end position="188"/>
    </location>
</feature>
<keyword evidence="1" id="KW-0812">Transmembrane</keyword>
<keyword evidence="1" id="KW-0472">Membrane</keyword>
<sequence>MPPRGSSFCSYGMPQGMLDNGRIPHVRRMAELWRVLTNAHRPEALITTVVTMKMGKTGMVDRAMRVVLCLYALVSIPMYLWFLPHAGDRCGQQLPADDHLRFWLPIVVPLAAFSFTTLSSMSWWRSTDDRPFLLGRRHWRFIMIFVAALSLMAGFFGSAHQNTVALLLSAMVTTAGIAGLWLLPPALAPQLLDLRPKKSTQDPS</sequence>
<proteinExistence type="predicted"/>
<evidence type="ECO:0000313" key="2">
    <source>
        <dbReference type="EMBL" id="SUP27258.1"/>
    </source>
</evidence>
<feature type="transmembrane region" description="Helical" evidence="1">
    <location>
        <begin position="102"/>
        <end position="121"/>
    </location>
</feature>
<gene>
    <name evidence="2" type="ORF">NCTC7807_01623</name>
</gene>
<feature type="transmembrane region" description="Helical" evidence="1">
    <location>
        <begin position="141"/>
        <end position="159"/>
    </location>
</feature>
<dbReference type="EMBL" id="UHID01000002">
    <property type="protein sequence ID" value="SUP27258.1"/>
    <property type="molecule type" value="Genomic_DNA"/>
</dbReference>
<evidence type="ECO:0000256" key="1">
    <source>
        <dbReference type="SAM" id="Phobius"/>
    </source>
</evidence>
<organism evidence="2 3">
    <name type="scientific">Streptomyces griseus</name>
    <dbReference type="NCBI Taxonomy" id="1911"/>
    <lineage>
        <taxon>Bacteria</taxon>
        <taxon>Bacillati</taxon>
        <taxon>Actinomycetota</taxon>
        <taxon>Actinomycetes</taxon>
        <taxon>Kitasatosporales</taxon>
        <taxon>Streptomycetaceae</taxon>
        <taxon>Streptomyces</taxon>
    </lineage>
</organism>
<name>A0A380N828_STRGR</name>
<evidence type="ECO:0000313" key="3">
    <source>
        <dbReference type="Proteomes" id="UP000254150"/>
    </source>
</evidence>
<protein>
    <submittedName>
        <fullName evidence="2">Uncharacterized protein</fullName>
    </submittedName>
</protein>
<reference evidence="2 3" key="1">
    <citation type="submission" date="2018-06" db="EMBL/GenBank/DDBJ databases">
        <authorList>
            <consortium name="Pathogen Informatics"/>
            <person name="Doyle S."/>
        </authorList>
    </citation>
    <scope>NUCLEOTIDE SEQUENCE [LARGE SCALE GENOMIC DNA]</scope>
    <source>
        <strain evidence="2 3">NCTC7807</strain>
    </source>
</reference>
<feature type="transmembrane region" description="Helical" evidence="1">
    <location>
        <begin position="63"/>
        <end position="82"/>
    </location>
</feature>
<dbReference type="Proteomes" id="UP000254150">
    <property type="component" value="Unassembled WGS sequence"/>
</dbReference>
<dbReference type="AlphaFoldDB" id="A0A380N828"/>
<accession>A0A380N828</accession>